<accession>A0A915DFY6</accession>
<sequence>MRSRKCADNSETIREPRRVSNKDMLPMVTKVAAEVAIPNEAAAVVVVEVAEVAVVEVVEEGTPIKELVQLPNNSMISILTTKLIPSHHVKL</sequence>
<evidence type="ECO:0000313" key="2">
    <source>
        <dbReference type="WBParaSite" id="jg19045"/>
    </source>
</evidence>
<name>A0A915DFY6_9BILA</name>
<dbReference type="WBParaSite" id="jg19045">
    <property type="protein sequence ID" value="jg19045"/>
    <property type="gene ID" value="jg19045"/>
</dbReference>
<proteinExistence type="predicted"/>
<keyword evidence="1" id="KW-1185">Reference proteome</keyword>
<organism evidence="1 2">
    <name type="scientific">Ditylenchus dipsaci</name>
    <dbReference type="NCBI Taxonomy" id="166011"/>
    <lineage>
        <taxon>Eukaryota</taxon>
        <taxon>Metazoa</taxon>
        <taxon>Ecdysozoa</taxon>
        <taxon>Nematoda</taxon>
        <taxon>Chromadorea</taxon>
        <taxon>Rhabditida</taxon>
        <taxon>Tylenchina</taxon>
        <taxon>Tylenchomorpha</taxon>
        <taxon>Sphaerularioidea</taxon>
        <taxon>Anguinidae</taxon>
        <taxon>Anguininae</taxon>
        <taxon>Ditylenchus</taxon>
    </lineage>
</organism>
<protein>
    <submittedName>
        <fullName evidence="2">Uncharacterized protein</fullName>
    </submittedName>
</protein>
<reference evidence="2" key="1">
    <citation type="submission" date="2022-11" db="UniProtKB">
        <authorList>
            <consortium name="WormBaseParasite"/>
        </authorList>
    </citation>
    <scope>IDENTIFICATION</scope>
</reference>
<dbReference type="AlphaFoldDB" id="A0A915DFY6"/>
<evidence type="ECO:0000313" key="1">
    <source>
        <dbReference type="Proteomes" id="UP000887574"/>
    </source>
</evidence>
<dbReference type="Proteomes" id="UP000887574">
    <property type="component" value="Unplaced"/>
</dbReference>